<name>A0A501WXA8_9RHOB</name>
<organism evidence="10 11">
    <name type="scientific">Amaricoccus solimangrovi</name>
    <dbReference type="NCBI Taxonomy" id="2589815"/>
    <lineage>
        <taxon>Bacteria</taxon>
        <taxon>Pseudomonadati</taxon>
        <taxon>Pseudomonadota</taxon>
        <taxon>Alphaproteobacteria</taxon>
        <taxon>Rhodobacterales</taxon>
        <taxon>Paracoccaceae</taxon>
        <taxon>Amaricoccus</taxon>
    </lineage>
</organism>
<dbReference type="InterPro" id="IPR003444">
    <property type="entry name" value="MraZ"/>
</dbReference>
<evidence type="ECO:0000256" key="6">
    <source>
        <dbReference type="ARBA" id="ARBA00023163"/>
    </source>
</evidence>
<sequence>MTVGPKRAQSGPTAGRASEEARPVFVPREAGVGRALRPAFRGKSVHKVDGKGRVSIPASFRVELRRGDPEWSDGEPPRFILVHGQARQAGYLECYTIAEMARLERKIRKIPTREARENAVRMYITESTYLEVDPNGRIVLPKDLRELIGAEDELLFLGHLDTFRIALPEVARAEEEARRARMIEGDPGSDPLAALDLIPDEDDE</sequence>
<dbReference type="InterPro" id="IPR007159">
    <property type="entry name" value="SpoVT-AbrB_dom"/>
</dbReference>
<keyword evidence="10" id="KW-0132">Cell division</keyword>
<dbReference type="InterPro" id="IPR020603">
    <property type="entry name" value="MraZ_dom"/>
</dbReference>
<protein>
    <recommendedName>
        <fullName evidence="1 7">Transcriptional regulator MraZ</fullName>
    </recommendedName>
</protein>
<dbReference type="Gene3D" id="3.40.1550.20">
    <property type="entry name" value="Transcriptional regulator MraZ domain"/>
    <property type="match status" value="1"/>
</dbReference>
<dbReference type="GO" id="GO:0009295">
    <property type="term" value="C:nucleoid"/>
    <property type="evidence" value="ECO:0007669"/>
    <property type="project" value="UniProtKB-SubCell"/>
</dbReference>
<dbReference type="HAMAP" id="MF_01008">
    <property type="entry name" value="MraZ"/>
    <property type="match status" value="1"/>
</dbReference>
<comment type="similarity">
    <text evidence="7">Belongs to the MraZ family.</text>
</comment>
<dbReference type="InterPro" id="IPR037914">
    <property type="entry name" value="SpoVT-AbrB_sf"/>
</dbReference>
<accession>A0A501WXA8</accession>
<dbReference type="SUPFAM" id="SSF89447">
    <property type="entry name" value="AbrB/MazE/MraZ-like"/>
    <property type="match status" value="1"/>
</dbReference>
<keyword evidence="6 7" id="KW-0804">Transcription</keyword>
<comment type="caution">
    <text evidence="10">The sequence shown here is derived from an EMBL/GenBank/DDBJ whole genome shotgun (WGS) entry which is preliminary data.</text>
</comment>
<keyword evidence="10" id="KW-0131">Cell cycle</keyword>
<evidence type="ECO:0000256" key="4">
    <source>
        <dbReference type="ARBA" id="ARBA00023015"/>
    </source>
</evidence>
<dbReference type="OrthoDB" id="9807753at2"/>
<evidence type="ECO:0000313" key="11">
    <source>
        <dbReference type="Proteomes" id="UP000319255"/>
    </source>
</evidence>
<dbReference type="GO" id="GO:0000976">
    <property type="term" value="F:transcription cis-regulatory region binding"/>
    <property type="evidence" value="ECO:0007669"/>
    <property type="project" value="TreeGrafter"/>
</dbReference>
<dbReference type="AlphaFoldDB" id="A0A501WXA8"/>
<proteinExistence type="inferred from homology"/>
<keyword evidence="5 7" id="KW-0238">DNA-binding</keyword>
<evidence type="ECO:0000256" key="8">
    <source>
        <dbReference type="SAM" id="MobiDB-lite"/>
    </source>
</evidence>
<dbReference type="CDD" id="cd16320">
    <property type="entry name" value="MraZ_N"/>
    <property type="match status" value="1"/>
</dbReference>
<dbReference type="CDD" id="cd16321">
    <property type="entry name" value="MraZ_C"/>
    <property type="match status" value="1"/>
</dbReference>
<dbReference type="InterPro" id="IPR035642">
    <property type="entry name" value="MraZ_N"/>
</dbReference>
<keyword evidence="4 7" id="KW-0805">Transcription regulation</keyword>
<evidence type="ECO:0000259" key="9">
    <source>
        <dbReference type="PROSITE" id="PS51740"/>
    </source>
</evidence>
<dbReference type="InterPro" id="IPR035644">
    <property type="entry name" value="MraZ_C"/>
</dbReference>
<dbReference type="EMBL" id="VFRP01000010">
    <property type="protein sequence ID" value="TPE50516.1"/>
    <property type="molecule type" value="Genomic_DNA"/>
</dbReference>
<dbReference type="GO" id="GO:0051301">
    <property type="term" value="P:cell division"/>
    <property type="evidence" value="ECO:0007669"/>
    <property type="project" value="UniProtKB-KW"/>
</dbReference>
<dbReference type="PANTHER" id="PTHR34701">
    <property type="entry name" value="TRANSCRIPTIONAL REGULATOR MRAZ"/>
    <property type="match status" value="1"/>
</dbReference>
<reference evidence="10 11" key="1">
    <citation type="submission" date="2019-06" db="EMBL/GenBank/DDBJ databases">
        <title>A novel bacterium of genus Amaricoccus, isolated from marine sediment.</title>
        <authorList>
            <person name="Huang H."/>
            <person name="Mo K."/>
            <person name="Hu Y."/>
        </authorList>
    </citation>
    <scope>NUCLEOTIDE SEQUENCE [LARGE SCALE GENOMIC DNA]</scope>
    <source>
        <strain evidence="10 11">HB172011</strain>
    </source>
</reference>
<evidence type="ECO:0000256" key="3">
    <source>
        <dbReference type="ARBA" id="ARBA00022737"/>
    </source>
</evidence>
<keyword evidence="2 7" id="KW-0963">Cytoplasm</keyword>
<keyword evidence="11" id="KW-1185">Reference proteome</keyword>
<dbReference type="PROSITE" id="PS51740">
    <property type="entry name" value="SPOVT_ABRB"/>
    <property type="match status" value="2"/>
</dbReference>
<comment type="subcellular location">
    <subcellularLocation>
        <location evidence="7">Cytoplasm</location>
        <location evidence="7">Nucleoid</location>
    </subcellularLocation>
</comment>
<dbReference type="GO" id="GO:0003700">
    <property type="term" value="F:DNA-binding transcription factor activity"/>
    <property type="evidence" value="ECO:0007669"/>
    <property type="project" value="UniProtKB-UniRule"/>
</dbReference>
<dbReference type="InterPro" id="IPR038619">
    <property type="entry name" value="MraZ_sf"/>
</dbReference>
<evidence type="ECO:0000256" key="7">
    <source>
        <dbReference type="HAMAP-Rule" id="MF_01008"/>
    </source>
</evidence>
<dbReference type="GO" id="GO:2000143">
    <property type="term" value="P:negative regulation of DNA-templated transcription initiation"/>
    <property type="evidence" value="ECO:0007669"/>
    <property type="project" value="TreeGrafter"/>
</dbReference>
<feature type="region of interest" description="Disordered" evidence="8">
    <location>
        <begin position="1"/>
        <end position="23"/>
    </location>
</feature>
<evidence type="ECO:0000313" key="10">
    <source>
        <dbReference type="EMBL" id="TPE50516.1"/>
    </source>
</evidence>
<dbReference type="Proteomes" id="UP000319255">
    <property type="component" value="Unassembled WGS sequence"/>
</dbReference>
<evidence type="ECO:0000256" key="1">
    <source>
        <dbReference type="ARBA" id="ARBA00013860"/>
    </source>
</evidence>
<dbReference type="Pfam" id="PF02381">
    <property type="entry name" value="MraZ"/>
    <property type="match status" value="1"/>
</dbReference>
<keyword evidence="3" id="KW-0677">Repeat</keyword>
<comment type="subunit">
    <text evidence="7">Forms oligomers.</text>
</comment>
<feature type="domain" description="SpoVT-AbrB" evidence="9">
    <location>
        <begin position="127"/>
        <end position="171"/>
    </location>
</feature>
<feature type="domain" description="SpoVT-AbrB" evidence="9">
    <location>
        <begin position="43"/>
        <end position="99"/>
    </location>
</feature>
<feature type="region of interest" description="Disordered" evidence="8">
    <location>
        <begin position="183"/>
        <end position="204"/>
    </location>
</feature>
<dbReference type="GO" id="GO:0005737">
    <property type="term" value="C:cytoplasm"/>
    <property type="evidence" value="ECO:0007669"/>
    <property type="project" value="UniProtKB-UniRule"/>
</dbReference>
<evidence type="ECO:0000256" key="2">
    <source>
        <dbReference type="ARBA" id="ARBA00022490"/>
    </source>
</evidence>
<dbReference type="PANTHER" id="PTHR34701:SF1">
    <property type="entry name" value="TRANSCRIPTIONAL REGULATOR MRAZ"/>
    <property type="match status" value="1"/>
</dbReference>
<gene>
    <name evidence="7" type="primary">mraZ</name>
    <name evidence="10" type="ORF">FJM51_12045</name>
</gene>
<evidence type="ECO:0000256" key="5">
    <source>
        <dbReference type="ARBA" id="ARBA00023125"/>
    </source>
</evidence>